<keyword evidence="4 6" id="KW-0173">Coenzyme A biosynthesis</keyword>
<evidence type="ECO:0000256" key="6">
    <source>
        <dbReference type="HAMAP-Rule" id="MF_00590"/>
    </source>
</evidence>
<dbReference type="STRING" id="118062.MCBB_1627"/>
<dbReference type="EMBL" id="LT607756">
    <property type="protein sequence ID" value="SCG86182.1"/>
    <property type="molecule type" value="Genomic_DNA"/>
</dbReference>
<sequence length="169" mass="18819">MLILKKEMRSEFKKPFGKLYPSIEDAEEILKSSIQNGNLIISIGDVTTGNILEAGIMPNIGIVDNKIERRPSEKEINYDNITLKTENPPGTITDELWKTIEKAFELMDSKHNVLITVKGEEDLAVIPCALMAPSSSIILYGQPGEGVVLCEVDKIKETAERLMKMLEEA</sequence>
<dbReference type="UniPathway" id="UPA00241"/>
<dbReference type="AlphaFoldDB" id="A0A1D3L3F4"/>
<dbReference type="PIRSF" id="PIRSF006533">
    <property type="entry name" value="UCP006533"/>
    <property type="match status" value="1"/>
</dbReference>
<comment type="caution">
    <text evidence="6">Lacks conserved residue(s) required for the propagation of feature annotation.</text>
</comment>
<evidence type="ECO:0000313" key="7">
    <source>
        <dbReference type="EMBL" id="SCG86182.1"/>
    </source>
</evidence>
<organism evidence="7 8">
    <name type="scientific">Methanobacterium congolense</name>
    <dbReference type="NCBI Taxonomy" id="118062"/>
    <lineage>
        <taxon>Archaea</taxon>
        <taxon>Methanobacteriati</taxon>
        <taxon>Methanobacteriota</taxon>
        <taxon>Methanomada group</taxon>
        <taxon>Methanobacteria</taxon>
        <taxon>Methanobacteriales</taxon>
        <taxon>Methanobacteriaceae</taxon>
        <taxon>Methanobacterium</taxon>
    </lineage>
</organism>
<comment type="function">
    <text evidence="6">Catalyzes the GTP-dependent phosphorylation of the 3'-hydroxyl group of dephosphocoenzyme A to form coenzyme A (CoA).</text>
</comment>
<comment type="similarity">
    <text evidence="6">Belongs to the GTP-dependent DPCK family.</text>
</comment>
<feature type="binding site" evidence="6">
    <location>
        <position position="66"/>
    </location>
    <ligand>
        <name>GTP</name>
        <dbReference type="ChEBI" id="CHEBI:37565"/>
    </ligand>
</feature>
<dbReference type="GO" id="GO:0015937">
    <property type="term" value="P:coenzyme A biosynthetic process"/>
    <property type="evidence" value="ECO:0007669"/>
    <property type="project" value="UniProtKB-UniRule"/>
</dbReference>
<dbReference type="HAMAP" id="MF_00590">
    <property type="entry name" value="Dephospho_CoA_kinase_GTP_dep"/>
    <property type="match status" value="1"/>
</dbReference>
<evidence type="ECO:0000256" key="1">
    <source>
        <dbReference type="ARBA" id="ARBA00022679"/>
    </source>
</evidence>
<feature type="binding site" evidence="6">
    <location>
        <position position="121"/>
    </location>
    <ligand>
        <name>GTP</name>
        <dbReference type="ChEBI" id="CHEBI:37565"/>
    </ligand>
</feature>
<keyword evidence="8" id="KW-1185">Reference proteome</keyword>
<dbReference type="GeneID" id="30412465"/>
<dbReference type="InterPro" id="IPR007164">
    <property type="entry name" value="GTP-dep_dephospho-CoA_kin"/>
</dbReference>
<evidence type="ECO:0000256" key="5">
    <source>
        <dbReference type="ARBA" id="ARBA00023134"/>
    </source>
</evidence>
<dbReference type="EC" id="2.7.1.237" evidence="6"/>
<dbReference type="PANTHER" id="PTHR40732">
    <property type="entry name" value="UPF0218 PROTEIN TK1697"/>
    <property type="match status" value="1"/>
</dbReference>
<feature type="binding site" evidence="6">
    <location>
        <position position="45"/>
    </location>
    <ligand>
        <name>GTP</name>
        <dbReference type="ChEBI" id="CHEBI:37565"/>
    </ligand>
</feature>
<dbReference type="PANTHER" id="PTHR40732:SF1">
    <property type="entry name" value="GTP-DEPENDENT DEPHOSPHO-COA KINASE"/>
    <property type="match status" value="1"/>
</dbReference>
<dbReference type="KEGG" id="mcub:MCBB_1627"/>
<accession>A0A1D3L3F4</accession>
<keyword evidence="3 6" id="KW-0418">Kinase</keyword>
<comment type="pathway">
    <text evidence="6">Cofactor biosynthesis; coenzyme A biosynthesis.</text>
</comment>
<dbReference type="Proteomes" id="UP000094707">
    <property type="component" value="Chromosome I"/>
</dbReference>
<keyword evidence="2 6" id="KW-0547">Nucleotide-binding</keyword>
<dbReference type="GO" id="GO:0016301">
    <property type="term" value="F:kinase activity"/>
    <property type="evidence" value="ECO:0007669"/>
    <property type="project" value="UniProtKB-UniRule"/>
</dbReference>
<keyword evidence="1 6" id="KW-0808">Transferase</keyword>
<comment type="catalytic activity">
    <reaction evidence="6">
        <text>3'-dephospho-CoA + GTP = GDP + CoA + H(+)</text>
        <dbReference type="Rhea" id="RHEA:61156"/>
        <dbReference type="ChEBI" id="CHEBI:15378"/>
        <dbReference type="ChEBI" id="CHEBI:37565"/>
        <dbReference type="ChEBI" id="CHEBI:57287"/>
        <dbReference type="ChEBI" id="CHEBI:57328"/>
        <dbReference type="ChEBI" id="CHEBI:58189"/>
        <dbReference type="EC" id="2.7.1.237"/>
    </reaction>
</comment>
<dbReference type="GO" id="GO:0005525">
    <property type="term" value="F:GTP binding"/>
    <property type="evidence" value="ECO:0007669"/>
    <property type="project" value="UniProtKB-UniRule"/>
</dbReference>
<feature type="binding site" evidence="6">
    <location>
        <position position="46"/>
    </location>
    <ligand>
        <name>GTP</name>
        <dbReference type="ChEBI" id="CHEBI:37565"/>
    </ligand>
</feature>
<dbReference type="RefSeq" id="WP_071907265.1">
    <property type="nucleotide sequence ID" value="NZ_LT607756.1"/>
</dbReference>
<protein>
    <recommendedName>
        <fullName evidence="6">GTP-dependent dephospho-CoA kinase</fullName>
        <ecNumber evidence="6">2.7.1.237</ecNumber>
    </recommendedName>
    <alternativeName>
        <fullName evidence="6">Dephospho-coenzyme A kinase</fullName>
        <shortName evidence="6">DPCK</shortName>
    </alternativeName>
</protein>
<keyword evidence="5 6" id="KW-0342">GTP-binding</keyword>
<evidence type="ECO:0000256" key="4">
    <source>
        <dbReference type="ARBA" id="ARBA00022993"/>
    </source>
</evidence>
<evidence type="ECO:0000256" key="3">
    <source>
        <dbReference type="ARBA" id="ARBA00022777"/>
    </source>
</evidence>
<dbReference type="OrthoDB" id="15447at2157"/>
<dbReference type="Pfam" id="PF04019">
    <property type="entry name" value="DUF359"/>
    <property type="match status" value="1"/>
</dbReference>
<proteinExistence type="inferred from homology"/>
<feature type="binding site" evidence="6">
    <location>
        <position position="64"/>
    </location>
    <ligand>
        <name>GTP</name>
        <dbReference type="ChEBI" id="CHEBI:37565"/>
    </ligand>
</feature>
<gene>
    <name evidence="7" type="ORF">MCBB_1627</name>
</gene>
<name>A0A1D3L3F4_9EURY</name>
<evidence type="ECO:0000313" key="8">
    <source>
        <dbReference type="Proteomes" id="UP000094707"/>
    </source>
</evidence>
<evidence type="ECO:0000256" key="2">
    <source>
        <dbReference type="ARBA" id="ARBA00022741"/>
    </source>
</evidence>
<reference evidence="7 8" key="1">
    <citation type="submission" date="2016-08" db="EMBL/GenBank/DDBJ databases">
        <authorList>
            <person name="Seilhamer J.J."/>
        </authorList>
    </citation>
    <scope>NUCLEOTIDE SEQUENCE [LARGE SCALE GENOMIC DNA]</scope>
    <source>
        <strain evidence="7">Buetzberg</strain>
    </source>
</reference>
<dbReference type="PATRIC" id="fig|129848.4.peg.1662"/>